<gene>
    <name evidence="1" type="ORF">S06H3_65783</name>
</gene>
<reference evidence="1" key="1">
    <citation type="journal article" date="2014" name="Front. Microbiol.">
        <title>High frequency of phylogenetically diverse reductive dehalogenase-homologous genes in deep subseafloor sedimentary metagenomes.</title>
        <authorList>
            <person name="Kawai M."/>
            <person name="Futagami T."/>
            <person name="Toyoda A."/>
            <person name="Takaki Y."/>
            <person name="Nishi S."/>
            <person name="Hori S."/>
            <person name="Arai W."/>
            <person name="Tsubouchi T."/>
            <person name="Morono Y."/>
            <person name="Uchiyama I."/>
            <person name="Ito T."/>
            <person name="Fujiyama A."/>
            <person name="Inagaki F."/>
            <person name="Takami H."/>
        </authorList>
    </citation>
    <scope>NUCLEOTIDE SEQUENCE</scope>
    <source>
        <strain evidence="1">Expedition CK06-06</strain>
    </source>
</reference>
<comment type="caution">
    <text evidence="1">The sequence shown here is derived from an EMBL/GenBank/DDBJ whole genome shotgun (WGS) entry which is preliminary data.</text>
</comment>
<evidence type="ECO:0000313" key="1">
    <source>
        <dbReference type="EMBL" id="GAI71613.1"/>
    </source>
</evidence>
<dbReference type="InterPro" id="IPR006059">
    <property type="entry name" value="SBP"/>
</dbReference>
<dbReference type="SUPFAM" id="SSF53850">
    <property type="entry name" value="Periplasmic binding protein-like II"/>
    <property type="match status" value="1"/>
</dbReference>
<name>X1QTN7_9ZZZZ</name>
<proteinExistence type="predicted"/>
<dbReference type="EMBL" id="BARV01044455">
    <property type="protein sequence ID" value="GAI71613.1"/>
    <property type="molecule type" value="Genomic_DNA"/>
</dbReference>
<protein>
    <recommendedName>
        <fullName evidence="2">Extracellular solute-binding protein</fullName>
    </recommendedName>
</protein>
<evidence type="ECO:0008006" key="2">
    <source>
        <dbReference type="Google" id="ProtNLM"/>
    </source>
</evidence>
<dbReference type="Gene3D" id="3.40.190.10">
    <property type="entry name" value="Periplasmic binding protein-like II"/>
    <property type="match status" value="1"/>
</dbReference>
<feature type="non-terminal residue" evidence="1">
    <location>
        <position position="1"/>
    </location>
</feature>
<dbReference type="Pfam" id="PF01547">
    <property type="entry name" value="SBP_bac_1"/>
    <property type="match status" value="1"/>
</dbReference>
<dbReference type="AlphaFoldDB" id="X1QTN7"/>
<organism evidence="1">
    <name type="scientific">marine sediment metagenome</name>
    <dbReference type="NCBI Taxonomy" id="412755"/>
    <lineage>
        <taxon>unclassified sequences</taxon>
        <taxon>metagenomes</taxon>
        <taxon>ecological metagenomes</taxon>
    </lineage>
</organism>
<sequence length="40" mass="4624">STAMLYYNKDLFKAAGLDSNKPPTTWKEMEEYGEKILARI</sequence>
<accession>X1QTN7</accession>